<evidence type="ECO:0000256" key="3">
    <source>
        <dbReference type="ARBA" id="ARBA00022679"/>
    </source>
</evidence>
<evidence type="ECO:0000256" key="1">
    <source>
        <dbReference type="ARBA" id="ARBA00011900"/>
    </source>
</evidence>
<evidence type="ECO:0000313" key="7">
    <source>
        <dbReference type="EMBL" id="SMP39655.1"/>
    </source>
</evidence>
<keyword evidence="4" id="KW-0949">S-adenosyl-L-methionine</keyword>
<keyword evidence="2" id="KW-0489">Methyltransferase</keyword>
<keyword evidence="8" id="KW-1185">Reference proteome</keyword>
<dbReference type="InterPro" id="IPR011639">
    <property type="entry name" value="MethylTrfase_TaqI-like_dom"/>
</dbReference>
<protein>
    <recommendedName>
        <fullName evidence="1">site-specific DNA-methyltransferase (adenine-specific)</fullName>
        <ecNumber evidence="1">2.1.1.72</ecNumber>
    </recommendedName>
</protein>
<evidence type="ECO:0000256" key="2">
    <source>
        <dbReference type="ARBA" id="ARBA00022603"/>
    </source>
</evidence>
<evidence type="ECO:0000259" key="6">
    <source>
        <dbReference type="Pfam" id="PF07669"/>
    </source>
</evidence>
<accession>A0AA45WSY9</accession>
<name>A0AA45WSY9_9CLOT</name>
<dbReference type="EC" id="2.1.1.72" evidence="1"/>
<reference evidence="7" key="1">
    <citation type="submission" date="2017-05" db="EMBL/GenBank/DDBJ databases">
        <authorList>
            <person name="Varghese N."/>
            <person name="Submissions S."/>
        </authorList>
    </citation>
    <scope>NUCLEOTIDE SEQUENCE</scope>
    <source>
        <strain evidence="7">Su22</strain>
    </source>
</reference>
<comment type="caution">
    <text evidence="7">The sequence shown here is derived from an EMBL/GenBank/DDBJ whole genome shotgun (WGS) entry which is preliminary data.</text>
</comment>
<dbReference type="GO" id="GO:0006304">
    <property type="term" value="P:DNA modification"/>
    <property type="evidence" value="ECO:0007669"/>
    <property type="project" value="InterPro"/>
</dbReference>
<dbReference type="Proteomes" id="UP001158066">
    <property type="component" value="Unassembled WGS sequence"/>
</dbReference>
<dbReference type="GO" id="GO:0003676">
    <property type="term" value="F:nucleic acid binding"/>
    <property type="evidence" value="ECO:0007669"/>
    <property type="project" value="InterPro"/>
</dbReference>
<dbReference type="EMBL" id="FXUF01000001">
    <property type="protein sequence ID" value="SMP39655.1"/>
    <property type="molecule type" value="Genomic_DNA"/>
</dbReference>
<proteinExistence type="predicted"/>
<dbReference type="PROSITE" id="PS00092">
    <property type="entry name" value="N6_MTASE"/>
    <property type="match status" value="1"/>
</dbReference>
<dbReference type="PANTHER" id="PTHR33841">
    <property type="entry name" value="DNA METHYLTRANSFERASE YEEA-RELATED"/>
    <property type="match status" value="1"/>
</dbReference>
<dbReference type="CDD" id="cd02440">
    <property type="entry name" value="AdoMet_MTases"/>
    <property type="match status" value="1"/>
</dbReference>
<dbReference type="AlphaFoldDB" id="A0AA45WSY9"/>
<evidence type="ECO:0000256" key="4">
    <source>
        <dbReference type="ARBA" id="ARBA00022691"/>
    </source>
</evidence>
<feature type="domain" description="Type II methyltransferase M.TaqI-like" evidence="6">
    <location>
        <begin position="206"/>
        <end position="359"/>
    </location>
</feature>
<dbReference type="GO" id="GO:0032259">
    <property type="term" value="P:methylation"/>
    <property type="evidence" value="ECO:0007669"/>
    <property type="project" value="UniProtKB-KW"/>
</dbReference>
<evidence type="ECO:0000256" key="5">
    <source>
        <dbReference type="ARBA" id="ARBA00047942"/>
    </source>
</evidence>
<dbReference type="PRINTS" id="PR00507">
    <property type="entry name" value="N12N6MTFRASE"/>
</dbReference>
<dbReference type="InterPro" id="IPR002052">
    <property type="entry name" value="DNA_methylase_N6_adenine_CS"/>
</dbReference>
<gene>
    <name evidence="7" type="ORF">SAMN06296020_101256</name>
</gene>
<dbReference type="SUPFAM" id="SSF53335">
    <property type="entry name" value="S-adenosyl-L-methionine-dependent methyltransferases"/>
    <property type="match status" value="1"/>
</dbReference>
<keyword evidence="3" id="KW-0808">Transferase</keyword>
<dbReference type="InterPro" id="IPR050953">
    <property type="entry name" value="N4_N6_ade-DNA_methylase"/>
</dbReference>
<sequence>MTSWQSVLNQLEESLSHLTKRIPSCRLLLWLVMRKLGVNTLAAAPLHEDLELLNMETQGAHDLFDNLNKVDLFQTEILDELFQQSMNPDFRESSGSYYTETPLAAFMVKESLRTHYHQWMKGCSASAWFPLDLIKSENDPGCIPAGILEAQEEWLDLITVLDLSCGSGVFLRQGLIQLAAVSNWVNEKRGLAVSMADVVMKIGSRHLTGVDKEPEAVMMADMLLRIEMMRQGGVSVITPGIQNIHLKVECGDALTWEPAADERYQLILGNPPYLGEKGNRRLFDSARSTRAGALYYEKNMDFSYYFLHRGLDLLHQKGCLCYITTSYFTTADGARKLRQRLHGEVVFHWLINPEKTMIFPHAKGQHNLIYCLGVAGEGLSVLPRLLHLNQPMDRTALFNLLYHQGLTSLSPAVFASTSALFDQRGQLMVRSPGRNKSLLQQMEQKTVFQIQDLCYVNQGLVSGADRLTRRHNDLVADVAPGTGIFVLDEIEKDQLVTAAPEVAPYIKPFFKNSHIWPYEVACTSNQWLLYLTDKNLPDISRIKPLEQHLTPYRPILEKRREVAMGLRKWHSLHWPRDPDIFESVKIVAPQRAMLNVFARSNTPWYASADVYYLKRRETCFHSLDYLVAWLNSALCYAWLSQYGKMKGSDLELYASPLKAIPVPSLPGGEAEQRVMKMVDDYRLSNQEAHNPEQMRSFLEAMDRCFLEQTEISLADARPLLEQVCSLRRRFRRRQVT</sequence>
<dbReference type="Gene3D" id="3.40.50.150">
    <property type="entry name" value="Vaccinia Virus protein VP39"/>
    <property type="match status" value="1"/>
</dbReference>
<dbReference type="PANTHER" id="PTHR33841:SF1">
    <property type="entry name" value="DNA METHYLTRANSFERASE A"/>
    <property type="match status" value="1"/>
</dbReference>
<comment type="catalytic activity">
    <reaction evidence="5">
        <text>a 2'-deoxyadenosine in DNA + S-adenosyl-L-methionine = an N(6)-methyl-2'-deoxyadenosine in DNA + S-adenosyl-L-homocysteine + H(+)</text>
        <dbReference type="Rhea" id="RHEA:15197"/>
        <dbReference type="Rhea" id="RHEA-COMP:12418"/>
        <dbReference type="Rhea" id="RHEA-COMP:12419"/>
        <dbReference type="ChEBI" id="CHEBI:15378"/>
        <dbReference type="ChEBI" id="CHEBI:57856"/>
        <dbReference type="ChEBI" id="CHEBI:59789"/>
        <dbReference type="ChEBI" id="CHEBI:90615"/>
        <dbReference type="ChEBI" id="CHEBI:90616"/>
        <dbReference type="EC" id="2.1.1.72"/>
    </reaction>
</comment>
<dbReference type="GO" id="GO:0009007">
    <property type="term" value="F:site-specific DNA-methyltransferase (adenine-specific) activity"/>
    <property type="evidence" value="ECO:0007669"/>
    <property type="project" value="UniProtKB-EC"/>
</dbReference>
<organism evidence="7 8">
    <name type="scientific">Anoxynatronum buryatiense</name>
    <dbReference type="NCBI Taxonomy" id="489973"/>
    <lineage>
        <taxon>Bacteria</taxon>
        <taxon>Bacillati</taxon>
        <taxon>Bacillota</taxon>
        <taxon>Clostridia</taxon>
        <taxon>Eubacteriales</taxon>
        <taxon>Clostridiaceae</taxon>
        <taxon>Anoxynatronum</taxon>
    </lineage>
</organism>
<dbReference type="InterPro" id="IPR029063">
    <property type="entry name" value="SAM-dependent_MTases_sf"/>
</dbReference>
<evidence type="ECO:0000313" key="8">
    <source>
        <dbReference type="Proteomes" id="UP001158066"/>
    </source>
</evidence>
<dbReference type="Pfam" id="PF07669">
    <property type="entry name" value="Eco57I"/>
    <property type="match status" value="1"/>
</dbReference>